<dbReference type="PROSITE" id="PS50011">
    <property type="entry name" value="PROTEIN_KINASE_DOM"/>
    <property type="match status" value="1"/>
</dbReference>
<dbReference type="Proteomes" id="UP000663864">
    <property type="component" value="Unassembled WGS sequence"/>
</dbReference>
<dbReference type="InterPro" id="IPR000719">
    <property type="entry name" value="Prot_kinase_dom"/>
</dbReference>
<dbReference type="GO" id="GO:0005737">
    <property type="term" value="C:cytoplasm"/>
    <property type="evidence" value="ECO:0007669"/>
    <property type="project" value="TreeGrafter"/>
</dbReference>
<evidence type="ECO:0000256" key="3">
    <source>
        <dbReference type="ARBA" id="ARBA00022679"/>
    </source>
</evidence>
<dbReference type="EC" id="2.7.11.1" evidence="1"/>
<dbReference type="GO" id="GO:0005634">
    <property type="term" value="C:nucleus"/>
    <property type="evidence" value="ECO:0007669"/>
    <property type="project" value="TreeGrafter"/>
</dbReference>
<gene>
    <name evidence="10" type="ORF">ZHD862_LOCUS14959</name>
</gene>
<protein>
    <recommendedName>
        <fullName evidence="1">non-specific serine/threonine protein kinase</fullName>
        <ecNumber evidence="1">2.7.11.1</ecNumber>
    </recommendedName>
</protein>
<proteinExistence type="predicted"/>
<dbReference type="Gene3D" id="1.10.510.10">
    <property type="entry name" value="Transferase(Phosphotransferase) domain 1"/>
    <property type="match status" value="1"/>
</dbReference>
<name>A0A814KCA1_9BILA</name>
<keyword evidence="3" id="KW-0808">Transferase</keyword>
<evidence type="ECO:0000256" key="6">
    <source>
        <dbReference type="ARBA" id="ARBA00022840"/>
    </source>
</evidence>
<dbReference type="GO" id="GO:0005524">
    <property type="term" value="F:ATP binding"/>
    <property type="evidence" value="ECO:0007669"/>
    <property type="project" value="UniProtKB-KW"/>
</dbReference>
<accession>A0A814KCA1</accession>
<evidence type="ECO:0000256" key="4">
    <source>
        <dbReference type="ARBA" id="ARBA00022741"/>
    </source>
</evidence>
<dbReference type="AlphaFoldDB" id="A0A814KCA1"/>
<comment type="caution">
    <text evidence="10">The sequence shown here is derived from an EMBL/GenBank/DDBJ whole genome shotgun (WGS) entry which is preliminary data.</text>
</comment>
<evidence type="ECO:0000256" key="2">
    <source>
        <dbReference type="ARBA" id="ARBA00022527"/>
    </source>
</evidence>
<evidence type="ECO:0000256" key="1">
    <source>
        <dbReference type="ARBA" id="ARBA00012513"/>
    </source>
</evidence>
<evidence type="ECO:0000256" key="5">
    <source>
        <dbReference type="ARBA" id="ARBA00022777"/>
    </source>
</evidence>
<feature type="domain" description="Protein kinase" evidence="9">
    <location>
        <begin position="1"/>
        <end position="257"/>
    </location>
</feature>
<dbReference type="EMBL" id="CAJNOT010000662">
    <property type="protein sequence ID" value="CAF1049091.1"/>
    <property type="molecule type" value="Genomic_DNA"/>
</dbReference>
<dbReference type="SUPFAM" id="SSF56112">
    <property type="entry name" value="Protein kinase-like (PK-like)"/>
    <property type="match status" value="1"/>
</dbReference>
<dbReference type="SMART" id="SM00220">
    <property type="entry name" value="S_TKc"/>
    <property type="match status" value="1"/>
</dbReference>
<dbReference type="Gene3D" id="3.30.200.20">
    <property type="entry name" value="Phosphorylase Kinase, domain 1"/>
    <property type="match status" value="1"/>
</dbReference>
<keyword evidence="5" id="KW-0418">Kinase</keyword>
<comment type="catalytic activity">
    <reaction evidence="8">
        <text>L-seryl-[protein] + ATP = O-phospho-L-seryl-[protein] + ADP + H(+)</text>
        <dbReference type="Rhea" id="RHEA:17989"/>
        <dbReference type="Rhea" id="RHEA-COMP:9863"/>
        <dbReference type="Rhea" id="RHEA-COMP:11604"/>
        <dbReference type="ChEBI" id="CHEBI:15378"/>
        <dbReference type="ChEBI" id="CHEBI:29999"/>
        <dbReference type="ChEBI" id="CHEBI:30616"/>
        <dbReference type="ChEBI" id="CHEBI:83421"/>
        <dbReference type="ChEBI" id="CHEBI:456216"/>
        <dbReference type="EC" id="2.7.11.1"/>
    </reaction>
</comment>
<comment type="catalytic activity">
    <reaction evidence="7">
        <text>L-threonyl-[protein] + ATP = O-phospho-L-threonyl-[protein] + ADP + H(+)</text>
        <dbReference type="Rhea" id="RHEA:46608"/>
        <dbReference type="Rhea" id="RHEA-COMP:11060"/>
        <dbReference type="Rhea" id="RHEA-COMP:11605"/>
        <dbReference type="ChEBI" id="CHEBI:15378"/>
        <dbReference type="ChEBI" id="CHEBI:30013"/>
        <dbReference type="ChEBI" id="CHEBI:30616"/>
        <dbReference type="ChEBI" id="CHEBI:61977"/>
        <dbReference type="ChEBI" id="CHEBI:456216"/>
        <dbReference type="EC" id="2.7.11.1"/>
    </reaction>
</comment>
<dbReference type="GO" id="GO:0004674">
    <property type="term" value="F:protein serine/threonine kinase activity"/>
    <property type="evidence" value="ECO:0007669"/>
    <property type="project" value="UniProtKB-KW"/>
</dbReference>
<evidence type="ECO:0000256" key="7">
    <source>
        <dbReference type="ARBA" id="ARBA00047899"/>
    </source>
</evidence>
<dbReference type="Pfam" id="PF00069">
    <property type="entry name" value="Pkinase"/>
    <property type="match status" value="1"/>
</dbReference>
<evidence type="ECO:0000256" key="8">
    <source>
        <dbReference type="ARBA" id="ARBA00048679"/>
    </source>
</evidence>
<dbReference type="InterPro" id="IPR011009">
    <property type="entry name" value="Kinase-like_dom_sf"/>
</dbReference>
<reference evidence="10" key="1">
    <citation type="submission" date="2021-02" db="EMBL/GenBank/DDBJ databases">
        <authorList>
            <person name="Nowell W R."/>
        </authorList>
    </citation>
    <scope>NUCLEOTIDE SEQUENCE</scope>
</reference>
<keyword evidence="2" id="KW-0723">Serine/threonine-protein kinase</keyword>
<organism evidence="10 11">
    <name type="scientific">Rotaria sordida</name>
    <dbReference type="NCBI Taxonomy" id="392033"/>
    <lineage>
        <taxon>Eukaryota</taxon>
        <taxon>Metazoa</taxon>
        <taxon>Spiralia</taxon>
        <taxon>Gnathifera</taxon>
        <taxon>Rotifera</taxon>
        <taxon>Eurotatoria</taxon>
        <taxon>Bdelloidea</taxon>
        <taxon>Philodinida</taxon>
        <taxon>Philodinidae</taxon>
        <taxon>Rotaria</taxon>
    </lineage>
</organism>
<keyword evidence="4" id="KW-0547">Nucleotide-binding</keyword>
<dbReference type="PANTHER" id="PTHR43895:SF32">
    <property type="entry name" value="SERINE_THREONINE-PROTEIN KINASE CHK1"/>
    <property type="match status" value="1"/>
</dbReference>
<dbReference type="GO" id="GO:0035861">
    <property type="term" value="C:site of double-strand break"/>
    <property type="evidence" value="ECO:0007669"/>
    <property type="project" value="TreeGrafter"/>
</dbReference>
<evidence type="ECO:0000313" key="10">
    <source>
        <dbReference type="EMBL" id="CAF1049091.1"/>
    </source>
</evidence>
<evidence type="ECO:0000259" key="9">
    <source>
        <dbReference type="PROSITE" id="PS50011"/>
    </source>
</evidence>
<keyword evidence="6" id="KW-0067">ATP-binding</keyword>
<sequence>MIFLFRPCRKINVHKLFQHENIIQSYSYGQDDSTYYLFLEYVAGGELFKKIDLKPENILIAKNDILKICDFGLETVFRNQTVKDEQILTTYYDTRPYLSPEVYARIPYRGEPADVWSCELPWDQLSNEDIEYKRWLAGHEPYLDENIEEFLKEYSNGNLTSLNNINTINNNSNSSLTTPALVPISTSKTNHGSSISKKRKINSSTTVLNKRTSSTPLIDSLQDAISSIATDEHQTSLINQQITTPISDQKVESLSAL</sequence>
<dbReference type="PANTHER" id="PTHR43895">
    <property type="entry name" value="CALCIUM/CALMODULIN-DEPENDENT PROTEIN KINASE KINASE-RELATED"/>
    <property type="match status" value="1"/>
</dbReference>
<dbReference type="GO" id="GO:0007095">
    <property type="term" value="P:mitotic G2 DNA damage checkpoint signaling"/>
    <property type="evidence" value="ECO:0007669"/>
    <property type="project" value="TreeGrafter"/>
</dbReference>
<evidence type="ECO:0000313" key="11">
    <source>
        <dbReference type="Proteomes" id="UP000663864"/>
    </source>
</evidence>